<keyword evidence="5 8" id="KW-0812">Transmembrane</keyword>
<keyword evidence="4" id="KW-1003">Cell membrane</keyword>
<dbReference type="GO" id="GO:0005886">
    <property type="term" value="C:plasma membrane"/>
    <property type="evidence" value="ECO:0007669"/>
    <property type="project" value="UniProtKB-SubCell"/>
</dbReference>
<name>A0A7Y9XVC6_9SPHN</name>
<feature type="transmembrane region" description="Helical" evidence="8">
    <location>
        <begin position="182"/>
        <end position="202"/>
    </location>
</feature>
<feature type="transmembrane region" description="Helical" evidence="8">
    <location>
        <begin position="244"/>
        <end position="264"/>
    </location>
</feature>
<dbReference type="InterPro" id="IPR037185">
    <property type="entry name" value="EmrE-like"/>
</dbReference>
<keyword evidence="11" id="KW-1185">Reference proteome</keyword>
<dbReference type="InterPro" id="IPR000620">
    <property type="entry name" value="EamA_dom"/>
</dbReference>
<evidence type="ECO:0000256" key="6">
    <source>
        <dbReference type="ARBA" id="ARBA00022989"/>
    </source>
</evidence>
<dbReference type="PANTHER" id="PTHR22911">
    <property type="entry name" value="ACYL-MALONYL CONDENSING ENZYME-RELATED"/>
    <property type="match status" value="1"/>
</dbReference>
<feature type="transmembrane region" description="Helical" evidence="8">
    <location>
        <begin position="75"/>
        <end position="96"/>
    </location>
</feature>
<evidence type="ECO:0000256" key="4">
    <source>
        <dbReference type="ARBA" id="ARBA00022475"/>
    </source>
</evidence>
<sequence>MNKLNDRGPSGGLPYALGAYTIWGLMPLYLMVVRFVPPVELVGWRIIFTLPLCLAIVALRGQGADLVKALRDRRALGLLLVSSILIGTNWLVYILAIQHGHYFAASLGYYINPLINVLAGTIFLGERLSRLQWVAVGIAALAVGILAWGARDMLGISLTLAFSFCAYGIVRKLVSVGSLPGLTIESAILLLPAAGVVAWFAAGPQGTAIGSGFGRDALIAFAGVVTAVPLLLFATAARRMDYSVLGFIQYLAPTIVFLLGLFYFKEALRPIQLACFIGIWSALAIFCWDLYSRSLKRRREA</sequence>
<feature type="transmembrane region" description="Helical" evidence="8">
    <location>
        <begin position="42"/>
        <end position="63"/>
    </location>
</feature>
<feature type="transmembrane region" description="Helical" evidence="8">
    <location>
        <begin position="102"/>
        <end position="124"/>
    </location>
</feature>
<accession>A0A7Y9XVC6</accession>
<dbReference type="PANTHER" id="PTHR22911:SF137">
    <property type="entry name" value="SOLUTE CARRIER FAMILY 35 MEMBER G2-RELATED"/>
    <property type="match status" value="1"/>
</dbReference>
<feature type="transmembrane region" description="Helical" evidence="8">
    <location>
        <begin position="270"/>
        <end position="291"/>
    </location>
</feature>
<comment type="caution">
    <text evidence="10">The sequence shown here is derived from an EMBL/GenBank/DDBJ whole genome shotgun (WGS) entry which is preliminary data.</text>
</comment>
<comment type="similarity">
    <text evidence="2">Belongs to the EamA transporter family.</text>
</comment>
<evidence type="ECO:0000256" key="7">
    <source>
        <dbReference type="ARBA" id="ARBA00023136"/>
    </source>
</evidence>
<dbReference type="NCBIfam" id="TIGR00688">
    <property type="entry name" value="rarD"/>
    <property type="match status" value="1"/>
</dbReference>
<evidence type="ECO:0000256" key="5">
    <source>
        <dbReference type="ARBA" id="ARBA00022692"/>
    </source>
</evidence>
<gene>
    <name evidence="10" type="ORF">FHS75_001489</name>
</gene>
<evidence type="ECO:0000313" key="11">
    <source>
        <dbReference type="Proteomes" id="UP000522081"/>
    </source>
</evidence>
<feature type="transmembrane region" description="Helical" evidence="8">
    <location>
        <begin position="12"/>
        <end position="36"/>
    </location>
</feature>
<protein>
    <submittedName>
        <fullName evidence="10">Chloramphenicol-sensitive protein RarD</fullName>
    </submittedName>
</protein>
<dbReference type="Proteomes" id="UP000522081">
    <property type="component" value="Unassembled WGS sequence"/>
</dbReference>
<keyword evidence="3" id="KW-0813">Transport</keyword>
<dbReference type="RefSeq" id="WP_268234535.1">
    <property type="nucleotide sequence ID" value="NZ_BMGF01000002.1"/>
</dbReference>
<dbReference type="InterPro" id="IPR004626">
    <property type="entry name" value="RarD"/>
</dbReference>
<feature type="transmembrane region" description="Helical" evidence="8">
    <location>
        <begin position="131"/>
        <end position="148"/>
    </location>
</feature>
<evidence type="ECO:0000256" key="2">
    <source>
        <dbReference type="ARBA" id="ARBA00007362"/>
    </source>
</evidence>
<evidence type="ECO:0000256" key="1">
    <source>
        <dbReference type="ARBA" id="ARBA00004651"/>
    </source>
</evidence>
<dbReference type="Pfam" id="PF00892">
    <property type="entry name" value="EamA"/>
    <property type="match status" value="1"/>
</dbReference>
<evidence type="ECO:0000313" key="10">
    <source>
        <dbReference type="EMBL" id="NYH95170.1"/>
    </source>
</evidence>
<feature type="transmembrane region" description="Helical" evidence="8">
    <location>
        <begin position="217"/>
        <end position="237"/>
    </location>
</feature>
<feature type="transmembrane region" description="Helical" evidence="8">
    <location>
        <begin position="154"/>
        <end position="170"/>
    </location>
</feature>
<keyword evidence="6 8" id="KW-1133">Transmembrane helix</keyword>
<proteinExistence type="inferred from homology"/>
<evidence type="ECO:0000256" key="8">
    <source>
        <dbReference type="SAM" id="Phobius"/>
    </source>
</evidence>
<dbReference type="EMBL" id="JACBZF010000002">
    <property type="protein sequence ID" value="NYH95170.1"/>
    <property type="molecule type" value="Genomic_DNA"/>
</dbReference>
<dbReference type="AlphaFoldDB" id="A0A7Y9XVC6"/>
<evidence type="ECO:0000259" key="9">
    <source>
        <dbReference type="Pfam" id="PF00892"/>
    </source>
</evidence>
<feature type="domain" description="EamA" evidence="9">
    <location>
        <begin position="12"/>
        <end position="146"/>
    </location>
</feature>
<organism evidence="10 11">
    <name type="scientific">Novosphingobium marinum</name>
    <dbReference type="NCBI Taxonomy" id="1514948"/>
    <lineage>
        <taxon>Bacteria</taxon>
        <taxon>Pseudomonadati</taxon>
        <taxon>Pseudomonadota</taxon>
        <taxon>Alphaproteobacteria</taxon>
        <taxon>Sphingomonadales</taxon>
        <taxon>Sphingomonadaceae</taxon>
        <taxon>Novosphingobium</taxon>
    </lineage>
</organism>
<reference evidence="10 11" key="1">
    <citation type="submission" date="2020-07" db="EMBL/GenBank/DDBJ databases">
        <title>Genomic Encyclopedia of Type Strains, Phase IV (KMG-IV): sequencing the most valuable type-strain genomes for metagenomic binning, comparative biology and taxonomic classification.</title>
        <authorList>
            <person name="Goeker M."/>
        </authorList>
    </citation>
    <scope>NUCLEOTIDE SEQUENCE [LARGE SCALE GENOMIC DNA]</scope>
    <source>
        <strain evidence="10 11">DSM 29043</strain>
    </source>
</reference>
<keyword evidence="7 8" id="KW-0472">Membrane</keyword>
<evidence type="ECO:0000256" key="3">
    <source>
        <dbReference type="ARBA" id="ARBA00022448"/>
    </source>
</evidence>
<comment type="subcellular location">
    <subcellularLocation>
        <location evidence="1">Cell membrane</location>
        <topology evidence="1">Multi-pass membrane protein</topology>
    </subcellularLocation>
</comment>
<dbReference type="SUPFAM" id="SSF103481">
    <property type="entry name" value="Multidrug resistance efflux transporter EmrE"/>
    <property type="match status" value="2"/>
</dbReference>